<dbReference type="AlphaFoldDB" id="A0A1F5Z4L4"/>
<accession>A0A1F5Z4L4</accession>
<proteinExistence type="predicted"/>
<organism evidence="1 2">
    <name type="scientific">Candidatus Gottesmanbacteria bacterium RIFCSPHIGHO2_01_FULL_42_12</name>
    <dbReference type="NCBI Taxonomy" id="1798377"/>
    <lineage>
        <taxon>Bacteria</taxon>
        <taxon>Candidatus Gottesmaniibacteriota</taxon>
    </lineage>
</organism>
<dbReference type="EMBL" id="MFJG01000007">
    <property type="protein sequence ID" value="OGG07381.1"/>
    <property type="molecule type" value="Genomic_DNA"/>
</dbReference>
<sequence length="114" mass="11445">MNALLNAIHQFGADNKGALPGGLAGAPGVVVGVSSASVAGDLCSDLMPTYLSTLPVDPSLNAQPIASCGAAYDTGYQVVYGSATDPNNRRVKVVAPDADLTVEPAGTTEISVTR</sequence>
<dbReference type="Proteomes" id="UP000178681">
    <property type="component" value="Unassembled WGS sequence"/>
</dbReference>
<dbReference type="STRING" id="1798377.A2872_03615"/>
<name>A0A1F5Z4L4_9BACT</name>
<evidence type="ECO:0000313" key="2">
    <source>
        <dbReference type="Proteomes" id="UP000178681"/>
    </source>
</evidence>
<reference evidence="1 2" key="1">
    <citation type="journal article" date="2016" name="Nat. Commun.">
        <title>Thousands of microbial genomes shed light on interconnected biogeochemical processes in an aquifer system.</title>
        <authorList>
            <person name="Anantharaman K."/>
            <person name="Brown C.T."/>
            <person name="Hug L.A."/>
            <person name="Sharon I."/>
            <person name="Castelle C.J."/>
            <person name="Probst A.J."/>
            <person name="Thomas B.C."/>
            <person name="Singh A."/>
            <person name="Wilkins M.J."/>
            <person name="Karaoz U."/>
            <person name="Brodie E.L."/>
            <person name="Williams K.H."/>
            <person name="Hubbard S.S."/>
            <person name="Banfield J.F."/>
        </authorList>
    </citation>
    <scope>NUCLEOTIDE SEQUENCE [LARGE SCALE GENOMIC DNA]</scope>
</reference>
<gene>
    <name evidence="1" type="ORF">A2872_03615</name>
</gene>
<protein>
    <submittedName>
        <fullName evidence="1">Uncharacterized protein</fullName>
    </submittedName>
</protein>
<comment type="caution">
    <text evidence="1">The sequence shown here is derived from an EMBL/GenBank/DDBJ whole genome shotgun (WGS) entry which is preliminary data.</text>
</comment>
<evidence type="ECO:0000313" key="1">
    <source>
        <dbReference type="EMBL" id="OGG07381.1"/>
    </source>
</evidence>